<sequence length="621" mass="67372">MRTLYLLAIARARALPLNVVPAADDLETSRLSDLVWEAAMDGFDHHSAAIDSALSTAMAALSDQACAPQCLAAAASAAASAGPAPMQLCLQCVEEQELRLDLEPSWLTGTMAKDADGQLRTFCSGTNSSTGWERQPDGSYSGCEVAEHTPDAATTAFMSNAVVRRKLRDLPSGTHNGSIWRGNELGSHILVRDFWTGIAPASILLGAKPEQHRVLRPILDRLYGWSRHCPAHSQCQAARSAAIRAHATQWLAGKTSLGGADYFEYTHIALFERTFPGKENPFSAAQMQFVQLLFLVQATFLIYLPVSIRERLLALLPDMLSGVWWHQQLSDAYRPMVEEIYGAELAEGDCSPSDCVDQLTSAIIDTILLAGGLSIPTALSNGLWVLLADTSRWDETFPQTVPAGVSPLLYFMETLRFLPPVGTFPFWSGDNVPPANDTRYPDYPSPAAHTYLNLRMALRDPNAWGPDAHQFSLRRPLASYKEYSVAFADAAADPTVAGGAMDRYCPGKQLSMDLGEAFFELLLSQRSEWCPDPAADTPAYSSRGFSVTKPGASFSVVRGLGRGAACVVPRWFEAEPCCAGLRCVGWAAGSGGSGAWALMDRFLPQFSPFSVDGTCVRDEEM</sequence>
<accession>A0A0D3KJC7</accession>
<name>A0A0D3KJC7_EMIH1</name>
<dbReference type="GO" id="GO:0005506">
    <property type="term" value="F:iron ion binding"/>
    <property type="evidence" value="ECO:0007669"/>
    <property type="project" value="InterPro"/>
</dbReference>
<dbReference type="HOGENOM" id="CLU_484356_0_0_1"/>
<evidence type="ECO:0008006" key="3">
    <source>
        <dbReference type="Google" id="ProtNLM"/>
    </source>
</evidence>
<organism evidence="1 2">
    <name type="scientific">Emiliania huxleyi (strain CCMP1516)</name>
    <dbReference type="NCBI Taxonomy" id="280463"/>
    <lineage>
        <taxon>Eukaryota</taxon>
        <taxon>Haptista</taxon>
        <taxon>Haptophyta</taxon>
        <taxon>Prymnesiophyceae</taxon>
        <taxon>Isochrysidales</taxon>
        <taxon>Noelaerhabdaceae</taxon>
        <taxon>Emiliania</taxon>
    </lineage>
</organism>
<reference evidence="2" key="1">
    <citation type="journal article" date="2013" name="Nature">
        <title>Pan genome of the phytoplankton Emiliania underpins its global distribution.</title>
        <authorList>
            <person name="Read B.A."/>
            <person name="Kegel J."/>
            <person name="Klute M.J."/>
            <person name="Kuo A."/>
            <person name="Lefebvre S.C."/>
            <person name="Maumus F."/>
            <person name="Mayer C."/>
            <person name="Miller J."/>
            <person name="Monier A."/>
            <person name="Salamov A."/>
            <person name="Young J."/>
            <person name="Aguilar M."/>
            <person name="Claverie J.M."/>
            <person name="Frickenhaus S."/>
            <person name="Gonzalez K."/>
            <person name="Herman E.K."/>
            <person name="Lin Y.C."/>
            <person name="Napier J."/>
            <person name="Ogata H."/>
            <person name="Sarno A.F."/>
            <person name="Shmutz J."/>
            <person name="Schroeder D."/>
            <person name="de Vargas C."/>
            <person name="Verret F."/>
            <person name="von Dassow P."/>
            <person name="Valentin K."/>
            <person name="Van de Peer Y."/>
            <person name="Wheeler G."/>
            <person name="Dacks J.B."/>
            <person name="Delwiche C.F."/>
            <person name="Dyhrman S.T."/>
            <person name="Glockner G."/>
            <person name="John U."/>
            <person name="Richards T."/>
            <person name="Worden A.Z."/>
            <person name="Zhang X."/>
            <person name="Grigoriev I.V."/>
            <person name="Allen A.E."/>
            <person name="Bidle K."/>
            <person name="Borodovsky M."/>
            <person name="Bowler C."/>
            <person name="Brownlee C."/>
            <person name="Cock J.M."/>
            <person name="Elias M."/>
            <person name="Gladyshev V.N."/>
            <person name="Groth M."/>
            <person name="Guda C."/>
            <person name="Hadaegh A."/>
            <person name="Iglesias-Rodriguez M.D."/>
            <person name="Jenkins J."/>
            <person name="Jones B.M."/>
            <person name="Lawson T."/>
            <person name="Leese F."/>
            <person name="Lindquist E."/>
            <person name="Lobanov A."/>
            <person name="Lomsadze A."/>
            <person name="Malik S.B."/>
            <person name="Marsh M.E."/>
            <person name="Mackinder L."/>
            <person name="Mock T."/>
            <person name="Mueller-Roeber B."/>
            <person name="Pagarete A."/>
            <person name="Parker M."/>
            <person name="Probert I."/>
            <person name="Quesneville H."/>
            <person name="Raines C."/>
            <person name="Rensing S.A."/>
            <person name="Riano-Pachon D.M."/>
            <person name="Richier S."/>
            <person name="Rokitta S."/>
            <person name="Shiraiwa Y."/>
            <person name="Soanes D.M."/>
            <person name="van der Giezen M."/>
            <person name="Wahlund T.M."/>
            <person name="Williams B."/>
            <person name="Wilson W."/>
            <person name="Wolfe G."/>
            <person name="Wurch L.L."/>
        </authorList>
    </citation>
    <scope>NUCLEOTIDE SEQUENCE</scope>
</reference>
<dbReference type="InterPro" id="IPR036396">
    <property type="entry name" value="Cyt_P450_sf"/>
</dbReference>
<dbReference type="PaxDb" id="2903-EOD35862"/>
<dbReference type="GO" id="GO:0020037">
    <property type="term" value="F:heme binding"/>
    <property type="evidence" value="ECO:0007669"/>
    <property type="project" value="InterPro"/>
</dbReference>
<protein>
    <recommendedName>
        <fullName evidence="3">Cytochrome P450</fullName>
    </recommendedName>
</protein>
<evidence type="ECO:0000313" key="2">
    <source>
        <dbReference type="Proteomes" id="UP000013827"/>
    </source>
</evidence>
<dbReference type="KEGG" id="ehx:EMIHUDRAFT_440867"/>
<dbReference type="GO" id="GO:0004497">
    <property type="term" value="F:monooxygenase activity"/>
    <property type="evidence" value="ECO:0007669"/>
    <property type="project" value="InterPro"/>
</dbReference>
<dbReference type="RefSeq" id="XP_005788291.1">
    <property type="nucleotide sequence ID" value="XM_005788234.1"/>
</dbReference>
<dbReference type="GeneID" id="17281133"/>
<dbReference type="AlphaFoldDB" id="A0A0D3KJC7"/>
<reference evidence="1" key="2">
    <citation type="submission" date="2024-10" db="UniProtKB">
        <authorList>
            <consortium name="EnsemblProtists"/>
        </authorList>
    </citation>
    <scope>IDENTIFICATION</scope>
</reference>
<evidence type="ECO:0000313" key="1">
    <source>
        <dbReference type="EnsemblProtists" id="EOD35862"/>
    </source>
</evidence>
<dbReference type="SUPFAM" id="SSF48264">
    <property type="entry name" value="Cytochrome P450"/>
    <property type="match status" value="1"/>
</dbReference>
<dbReference type="Gene3D" id="1.10.630.10">
    <property type="entry name" value="Cytochrome P450"/>
    <property type="match status" value="1"/>
</dbReference>
<keyword evidence="2" id="KW-1185">Reference proteome</keyword>
<dbReference type="EnsemblProtists" id="EOD35862">
    <property type="protein sequence ID" value="EOD35862"/>
    <property type="gene ID" value="EMIHUDRAFT_440867"/>
</dbReference>
<proteinExistence type="predicted"/>
<dbReference type="Proteomes" id="UP000013827">
    <property type="component" value="Unassembled WGS sequence"/>
</dbReference>
<dbReference type="GO" id="GO:0016705">
    <property type="term" value="F:oxidoreductase activity, acting on paired donors, with incorporation or reduction of molecular oxygen"/>
    <property type="evidence" value="ECO:0007669"/>
    <property type="project" value="InterPro"/>
</dbReference>